<evidence type="ECO:0000256" key="3">
    <source>
        <dbReference type="ARBA" id="ARBA00022490"/>
    </source>
</evidence>
<feature type="domain" description="NAA35-like TPR repeats" evidence="5">
    <location>
        <begin position="344"/>
        <end position="507"/>
    </location>
</feature>
<dbReference type="OrthoDB" id="269405at2759"/>
<dbReference type="InterPro" id="IPR057983">
    <property type="entry name" value="NAA35-like_N"/>
</dbReference>
<name>A0A067TFN7_GALM3</name>
<dbReference type="InterPro" id="IPR057982">
    <property type="entry name" value="TPR_NAA35"/>
</dbReference>
<dbReference type="InterPro" id="IPR007244">
    <property type="entry name" value="Naa35_N"/>
</dbReference>
<evidence type="ECO:0000313" key="6">
    <source>
        <dbReference type="EMBL" id="KDR82005.1"/>
    </source>
</evidence>
<dbReference type="STRING" id="685588.A0A067TFN7"/>
<dbReference type="PANTHER" id="PTHR21373">
    <property type="entry name" value="GLUCOSE REPRESSIBLE PROTEIN MAK10"/>
    <property type="match status" value="1"/>
</dbReference>
<dbReference type="HOGENOM" id="CLU_017051_0_0_1"/>
<dbReference type="AlphaFoldDB" id="A0A067TFN7"/>
<gene>
    <name evidence="6" type="ORF">GALMADRAFT_221894</name>
</gene>
<keyword evidence="3" id="KW-0963">Cytoplasm</keyword>
<dbReference type="PANTHER" id="PTHR21373:SF0">
    <property type="entry name" value="N-ALPHA-ACETYLTRANSFERASE 35, NATC AUXILIARY SUBUNIT"/>
    <property type="match status" value="1"/>
</dbReference>
<evidence type="ECO:0000313" key="7">
    <source>
        <dbReference type="Proteomes" id="UP000027222"/>
    </source>
</evidence>
<sequence>MADVLSIDELELPGAGYDFHDVTSLFVEAGVELEPNSLIFMDNFTLQESMSALEIGEPRLDSGLIVREQLRPPFNPLAPLLPEELCWILDRALAYETEFHAGNFLAHTVHTLLYIHHLREIDPDVLVSPSTMGNDPSRPIELVTIVLRSAVQGLLKCCDLTWRELARGGAYDTEDWQSDKCEVSLLEGLPVAFALSKLDEAADWLSRSTVPTIWKTALRARLHLRKTMLQIMSTDPTKDRYEFQNLVFMAKDHLHTVQANPPLDQGPETLAHLAFDPYIGRRLQMATPIRIVPPPSFQDTCKTLNHFLDGLYEIGLLETVDQLTTWETVGNLRLWLPGPLIPVPYLRSLTQSTFYDGVLILNKYPFEWMINSFFSETVGVNYDSIKASVALRWVGPEPEPPFRKVERSLYKLITPHIRAQWSNPPRRRRHFMKALLEWHALYDSLAQIRDNIDLEDLPRGHLLAKLPDTVLLWRLSIVREIVLSGFQLELYSDEERSFAYWYAAQVIDIHLHCLDGLFPVVAKDSPVHREMLYQVQFLTALQSLCTALFIISMPLMSFDWTRIRPNFFRRYKWAFRAEYDIFESPVVAQPELHEFIRACGEILQFRQLSIMQRIPTGLTEYVQQNGNPVPVESIQLARTILVNLLESGNPGGWPGLWAKDRMQLIRKLVSVCENLAGLPATPEEMDAFNAKTLKWNPEFHPWFPSLLSANDVA</sequence>
<evidence type="ECO:0000256" key="2">
    <source>
        <dbReference type="ARBA" id="ARBA00006289"/>
    </source>
</evidence>
<comment type="subcellular location">
    <subcellularLocation>
        <location evidence="1">Cytoplasm</location>
    </subcellularLocation>
</comment>
<protein>
    <recommendedName>
        <fullName evidence="8">Mak10 subunit, NatC N(Alpha)-terminal acetyltransferase</fullName>
    </recommendedName>
</protein>
<accession>A0A067TFN7</accession>
<feature type="domain" description="NAA35-like N-terminal" evidence="4">
    <location>
        <begin position="36"/>
        <end position="192"/>
    </location>
</feature>
<dbReference type="Proteomes" id="UP000027222">
    <property type="component" value="Unassembled WGS sequence"/>
</dbReference>
<keyword evidence="7" id="KW-1185">Reference proteome</keyword>
<organism evidence="6 7">
    <name type="scientific">Galerina marginata (strain CBS 339.88)</name>
    <dbReference type="NCBI Taxonomy" id="685588"/>
    <lineage>
        <taxon>Eukaryota</taxon>
        <taxon>Fungi</taxon>
        <taxon>Dikarya</taxon>
        <taxon>Basidiomycota</taxon>
        <taxon>Agaricomycotina</taxon>
        <taxon>Agaricomycetes</taxon>
        <taxon>Agaricomycetidae</taxon>
        <taxon>Agaricales</taxon>
        <taxon>Agaricineae</taxon>
        <taxon>Strophariaceae</taxon>
        <taxon>Galerina</taxon>
    </lineage>
</organism>
<dbReference type="Pfam" id="PF25789">
    <property type="entry name" value="TPR_NAA35"/>
    <property type="match status" value="1"/>
</dbReference>
<dbReference type="Pfam" id="PF04112">
    <property type="entry name" value="Mak10"/>
    <property type="match status" value="1"/>
</dbReference>
<evidence type="ECO:0008006" key="8">
    <source>
        <dbReference type="Google" id="ProtNLM"/>
    </source>
</evidence>
<evidence type="ECO:0000259" key="5">
    <source>
        <dbReference type="Pfam" id="PF25789"/>
    </source>
</evidence>
<evidence type="ECO:0000259" key="4">
    <source>
        <dbReference type="Pfam" id="PF04112"/>
    </source>
</evidence>
<dbReference type="GO" id="GO:0031417">
    <property type="term" value="C:NatC complex"/>
    <property type="evidence" value="ECO:0007669"/>
    <property type="project" value="InterPro"/>
</dbReference>
<evidence type="ECO:0000256" key="1">
    <source>
        <dbReference type="ARBA" id="ARBA00004496"/>
    </source>
</evidence>
<dbReference type="EMBL" id="KL142370">
    <property type="protein sequence ID" value="KDR82005.1"/>
    <property type="molecule type" value="Genomic_DNA"/>
</dbReference>
<reference evidence="7" key="1">
    <citation type="journal article" date="2014" name="Proc. Natl. Acad. Sci. U.S.A.">
        <title>Extensive sampling of basidiomycete genomes demonstrates inadequacy of the white-rot/brown-rot paradigm for wood decay fungi.</title>
        <authorList>
            <person name="Riley R."/>
            <person name="Salamov A.A."/>
            <person name="Brown D.W."/>
            <person name="Nagy L.G."/>
            <person name="Floudas D."/>
            <person name="Held B.W."/>
            <person name="Levasseur A."/>
            <person name="Lombard V."/>
            <person name="Morin E."/>
            <person name="Otillar R."/>
            <person name="Lindquist E.A."/>
            <person name="Sun H."/>
            <person name="LaButti K.M."/>
            <person name="Schmutz J."/>
            <person name="Jabbour D."/>
            <person name="Luo H."/>
            <person name="Baker S.E."/>
            <person name="Pisabarro A.G."/>
            <person name="Walton J.D."/>
            <person name="Blanchette R.A."/>
            <person name="Henrissat B."/>
            <person name="Martin F."/>
            <person name="Cullen D."/>
            <person name="Hibbett D.S."/>
            <person name="Grigoriev I.V."/>
        </authorList>
    </citation>
    <scope>NUCLEOTIDE SEQUENCE [LARGE SCALE GENOMIC DNA]</scope>
    <source>
        <strain evidence="7">CBS 339.88</strain>
    </source>
</reference>
<comment type="similarity">
    <text evidence="2">Belongs to the MAK10 family.</text>
</comment>
<proteinExistence type="inferred from homology"/>